<proteinExistence type="predicted"/>
<keyword evidence="2" id="KW-1185">Reference proteome</keyword>
<evidence type="ECO:0000256" key="1">
    <source>
        <dbReference type="SAM" id="MobiDB-lite"/>
    </source>
</evidence>
<dbReference type="WBParaSite" id="Csp11.Scaffold630.g20938.t1">
    <property type="protein sequence ID" value="Csp11.Scaffold630.g20938.t1"/>
    <property type="gene ID" value="Csp11.Scaffold630.g20938"/>
</dbReference>
<dbReference type="AlphaFoldDB" id="A0A1I7UZN0"/>
<accession>A0A1I7UZN0</accession>
<sequence length="67" mass="7438">MISLNSSKFALTKDQTPEPFVSKSRKSHEILYSSPPLSSRKNSSEPSVKTMNQSLPSSNVNECFFSV</sequence>
<dbReference type="Proteomes" id="UP000095282">
    <property type="component" value="Unplaced"/>
</dbReference>
<reference evidence="3" key="1">
    <citation type="submission" date="2016-11" db="UniProtKB">
        <authorList>
            <consortium name="WormBaseParasite"/>
        </authorList>
    </citation>
    <scope>IDENTIFICATION</scope>
</reference>
<evidence type="ECO:0000313" key="3">
    <source>
        <dbReference type="WBParaSite" id="Csp11.Scaffold630.g20938.t1"/>
    </source>
</evidence>
<feature type="compositionally biased region" description="Polar residues" evidence="1">
    <location>
        <begin position="45"/>
        <end position="54"/>
    </location>
</feature>
<evidence type="ECO:0000313" key="2">
    <source>
        <dbReference type="Proteomes" id="UP000095282"/>
    </source>
</evidence>
<organism evidence="2 3">
    <name type="scientific">Caenorhabditis tropicalis</name>
    <dbReference type="NCBI Taxonomy" id="1561998"/>
    <lineage>
        <taxon>Eukaryota</taxon>
        <taxon>Metazoa</taxon>
        <taxon>Ecdysozoa</taxon>
        <taxon>Nematoda</taxon>
        <taxon>Chromadorea</taxon>
        <taxon>Rhabditida</taxon>
        <taxon>Rhabditina</taxon>
        <taxon>Rhabditomorpha</taxon>
        <taxon>Rhabditoidea</taxon>
        <taxon>Rhabditidae</taxon>
        <taxon>Peloderinae</taxon>
        <taxon>Caenorhabditis</taxon>
    </lineage>
</organism>
<name>A0A1I7UZN0_9PELO</name>
<feature type="region of interest" description="Disordered" evidence="1">
    <location>
        <begin position="1"/>
        <end position="54"/>
    </location>
</feature>
<protein>
    <submittedName>
        <fullName evidence="3">Ovule protein</fullName>
    </submittedName>
</protein>